<evidence type="ECO:0000313" key="2">
    <source>
        <dbReference type="EMBL" id="OIT23628.1"/>
    </source>
</evidence>
<sequence>ILLTSPFPNIGQAYSLVIQDEKQREIHATPVYPGDSASFNVATQSANFSKFKDNKGHKGIFQSKKGNGICAYCKNPGHTIEQCYRLHGFPTDFKFTNQKKFQGRGHVQANNIFNSEEARVQPTNNAENVQALTQENVAELLQLLQQVKLGQQGVSTSDASANLSCAGIAKFFDSYACFFQIDSNSWILDSGATEHMCFSRKFFIEFKALPKPLMV</sequence>
<dbReference type="PANTHER" id="PTHR34222">
    <property type="entry name" value="GAG_PRE-INTEGRS DOMAIN-CONTAINING PROTEIN"/>
    <property type="match status" value="1"/>
</dbReference>
<dbReference type="Gramene" id="OIT23628">
    <property type="protein sequence ID" value="OIT23628"/>
    <property type="gene ID" value="A4A49_59440"/>
</dbReference>
<feature type="domain" description="Retrovirus-related Pol polyprotein from transposon TNT 1-94-like beta-barrel" evidence="1">
    <location>
        <begin position="186"/>
        <end position="209"/>
    </location>
</feature>
<dbReference type="EMBL" id="MJEQ01003276">
    <property type="protein sequence ID" value="OIT23628.1"/>
    <property type="molecule type" value="Genomic_DNA"/>
</dbReference>
<feature type="non-terminal residue" evidence="2">
    <location>
        <position position="1"/>
    </location>
</feature>
<reference evidence="2" key="1">
    <citation type="submission" date="2016-11" db="EMBL/GenBank/DDBJ databases">
        <title>The genome of Nicotiana attenuata.</title>
        <authorList>
            <person name="Xu S."/>
            <person name="Brockmoeller T."/>
            <person name="Gaquerel E."/>
            <person name="Navarro A."/>
            <person name="Kuhl H."/>
            <person name="Gase K."/>
            <person name="Ling Z."/>
            <person name="Zhou W."/>
            <person name="Kreitzer C."/>
            <person name="Stanke M."/>
            <person name="Tang H."/>
            <person name="Lyons E."/>
            <person name="Pandey P."/>
            <person name="Pandey S.P."/>
            <person name="Timmermann B."/>
            <person name="Baldwin I.T."/>
        </authorList>
    </citation>
    <scope>NUCLEOTIDE SEQUENCE [LARGE SCALE GENOMIC DNA]</scope>
    <source>
        <strain evidence="2">UT</strain>
    </source>
</reference>
<comment type="caution">
    <text evidence="2">The sequence shown here is derived from an EMBL/GenBank/DDBJ whole genome shotgun (WGS) entry which is preliminary data.</text>
</comment>
<protein>
    <recommendedName>
        <fullName evidence="1">Retrovirus-related Pol polyprotein from transposon TNT 1-94-like beta-barrel domain-containing protein</fullName>
    </recommendedName>
</protein>
<proteinExistence type="predicted"/>
<evidence type="ECO:0000313" key="3">
    <source>
        <dbReference type="Proteomes" id="UP000187609"/>
    </source>
</evidence>
<dbReference type="InterPro" id="IPR054722">
    <property type="entry name" value="PolX-like_BBD"/>
</dbReference>
<organism evidence="2 3">
    <name type="scientific">Nicotiana attenuata</name>
    <name type="common">Coyote tobacco</name>
    <dbReference type="NCBI Taxonomy" id="49451"/>
    <lineage>
        <taxon>Eukaryota</taxon>
        <taxon>Viridiplantae</taxon>
        <taxon>Streptophyta</taxon>
        <taxon>Embryophyta</taxon>
        <taxon>Tracheophyta</taxon>
        <taxon>Spermatophyta</taxon>
        <taxon>Magnoliopsida</taxon>
        <taxon>eudicotyledons</taxon>
        <taxon>Gunneridae</taxon>
        <taxon>Pentapetalae</taxon>
        <taxon>asterids</taxon>
        <taxon>lamiids</taxon>
        <taxon>Solanales</taxon>
        <taxon>Solanaceae</taxon>
        <taxon>Nicotianoideae</taxon>
        <taxon>Nicotianeae</taxon>
        <taxon>Nicotiana</taxon>
    </lineage>
</organism>
<dbReference type="PANTHER" id="PTHR34222:SF33">
    <property type="entry name" value="RETROTRANSPOSON GAG DOMAIN-CONTAINING PROTEIN"/>
    <property type="match status" value="1"/>
</dbReference>
<dbReference type="AlphaFoldDB" id="A0A1J6K4P8"/>
<dbReference type="Proteomes" id="UP000187609">
    <property type="component" value="Unassembled WGS sequence"/>
</dbReference>
<evidence type="ECO:0000259" key="1">
    <source>
        <dbReference type="Pfam" id="PF22936"/>
    </source>
</evidence>
<accession>A0A1J6K4P8</accession>
<dbReference type="OMA" id="HTIEQCY"/>
<feature type="non-terminal residue" evidence="2">
    <location>
        <position position="215"/>
    </location>
</feature>
<keyword evidence="3" id="KW-1185">Reference proteome</keyword>
<dbReference type="Pfam" id="PF22936">
    <property type="entry name" value="Pol_BBD"/>
    <property type="match status" value="1"/>
</dbReference>
<name>A0A1J6K4P8_NICAT</name>
<gene>
    <name evidence="2" type="ORF">A4A49_59440</name>
</gene>